<accession>H5XVG5</accession>
<sequence>MKSIANYISILRLFLSLTFAWVKPLSTEFYAIYMVCGISDVLDGYIARKTNTTSKLGEKLDSAADLTMVVVLIIVFYPIINPPVQIVTWIVIIVMIRAISMIIVFVKYRTFGILHTYGNKLTGFVLFAFPLSLAFFQPGLLMYIACAVASISAIEELAILLISNKLEVNRKSIFSKDLASASGD</sequence>
<comment type="function">
    <text evidence="1">This protein catalyzes the committed step to the synthesis of the acidic phospholipids.</text>
</comment>
<keyword evidence="9 14" id="KW-0472">Membrane</keyword>
<dbReference type="InterPro" id="IPR043130">
    <property type="entry name" value="CDP-OH_PTrfase_TM_dom"/>
</dbReference>
<evidence type="ECO:0000256" key="6">
    <source>
        <dbReference type="ARBA" id="ARBA00022692"/>
    </source>
</evidence>
<evidence type="ECO:0000313" key="15">
    <source>
        <dbReference type="EMBL" id="EHQ89901.1"/>
    </source>
</evidence>
<feature type="transmembrane region" description="Helical" evidence="14">
    <location>
        <begin position="118"/>
        <end position="136"/>
    </location>
</feature>
<keyword evidence="10" id="KW-0594">Phospholipid biosynthesis</keyword>
<comment type="subcellular location">
    <subcellularLocation>
        <location evidence="2">Membrane</location>
        <topology evidence="2">Multi-pass membrane protein</topology>
    </subcellularLocation>
</comment>
<dbReference type="STRING" id="768710.DesyoDRAFT_2853"/>
<keyword evidence="8" id="KW-0443">Lipid metabolism</keyword>
<reference evidence="15 16" key="1">
    <citation type="submission" date="2011-11" db="EMBL/GenBank/DDBJ databases">
        <title>The Noncontiguous Finished genome of Desulfosporosinus youngiae DSM 17734.</title>
        <authorList>
            <consortium name="US DOE Joint Genome Institute (JGI-PGF)"/>
            <person name="Lucas S."/>
            <person name="Han J."/>
            <person name="Lapidus A."/>
            <person name="Cheng J.-F."/>
            <person name="Goodwin L."/>
            <person name="Pitluck S."/>
            <person name="Peters L."/>
            <person name="Ovchinnikova G."/>
            <person name="Lu M."/>
            <person name="Land M.L."/>
            <person name="Hauser L."/>
            <person name="Pester M."/>
            <person name="Spring S."/>
            <person name="Ollivier B."/>
            <person name="Rattei T."/>
            <person name="Klenk H.-P."/>
            <person name="Wagner M."/>
            <person name="Loy A."/>
            <person name="Woyke T.J."/>
        </authorList>
    </citation>
    <scope>NUCLEOTIDE SEQUENCE [LARGE SCALE GENOMIC DNA]</scope>
    <source>
        <strain evidence="15 16">DSM 17734</strain>
    </source>
</reference>
<evidence type="ECO:0000256" key="7">
    <source>
        <dbReference type="ARBA" id="ARBA00022989"/>
    </source>
</evidence>
<feature type="transmembrane region" description="Helical" evidence="14">
    <location>
        <begin position="86"/>
        <end position="106"/>
    </location>
</feature>
<dbReference type="PANTHER" id="PTHR14269">
    <property type="entry name" value="CDP-DIACYLGLYCEROL--GLYCEROL-3-PHOSPHATE 3-PHOSPHATIDYLTRANSFERASE-RELATED"/>
    <property type="match status" value="1"/>
</dbReference>
<evidence type="ECO:0000256" key="10">
    <source>
        <dbReference type="ARBA" id="ARBA00023209"/>
    </source>
</evidence>
<evidence type="ECO:0000256" key="3">
    <source>
        <dbReference type="ARBA" id="ARBA00010441"/>
    </source>
</evidence>
<dbReference type="InterPro" id="IPR000462">
    <property type="entry name" value="CDP-OH_P_trans"/>
</dbReference>
<dbReference type="PROSITE" id="PS00379">
    <property type="entry name" value="CDP_ALCOHOL_P_TRANSF"/>
    <property type="match status" value="1"/>
</dbReference>
<evidence type="ECO:0000256" key="1">
    <source>
        <dbReference type="ARBA" id="ARBA00003973"/>
    </source>
</evidence>
<evidence type="ECO:0000256" key="8">
    <source>
        <dbReference type="ARBA" id="ARBA00023098"/>
    </source>
</evidence>
<keyword evidence="11" id="KW-1208">Phospholipid metabolism</keyword>
<evidence type="ECO:0000256" key="2">
    <source>
        <dbReference type="ARBA" id="ARBA00004141"/>
    </source>
</evidence>
<comment type="similarity">
    <text evidence="3 13">Belongs to the CDP-alcohol phosphatidyltransferase class-I family.</text>
</comment>
<proteinExistence type="inferred from homology"/>
<evidence type="ECO:0000256" key="4">
    <source>
        <dbReference type="ARBA" id="ARBA00022516"/>
    </source>
</evidence>
<evidence type="ECO:0000313" key="16">
    <source>
        <dbReference type="Proteomes" id="UP000005104"/>
    </source>
</evidence>
<gene>
    <name evidence="15" type="ORF">DesyoDRAFT_2853</name>
</gene>
<dbReference type="RefSeq" id="WP_007784051.1">
    <property type="nucleotide sequence ID" value="NZ_CM001441.1"/>
</dbReference>
<dbReference type="PIRSF" id="PIRSF000847">
    <property type="entry name" value="Phos_ph_gly_syn"/>
    <property type="match status" value="1"/>
</dbReference>
<dbReference type="GO" id="GO:0016020">
    <property type="term" value="C:membrane"/>
    <property type="evidence" value="ECO:0007669"/>
    <property type="project" value="UniProtKB-SubCell"/>
</dbReference>
<dbReference type="Gene3D" id="1.20.120.1760">
    <property type="match status" value="1"/>
</dbReference>
<dbReference type="AlphaFoldDB" id="H5XVG5"/>
<evidence type="ECO:0000256" key="14">
    <source>
        <dbReference type="SAM" id="Phobius"/>
    </source>
</evidence>
<evidence type="ECO:0000256" key="5">
    <source>
        <dbReference type="ARBA" id="ARBA00022679"/>
    </source>
</evidence>
<dbReference type="EMBL" id="CM001441">
    <property type="protein sequence ID" value="EHQ89901.1"/>
    <property type="molecule type" value="Genomic_DNA"/>
</dbReference>
<dbReference type="HOGENOM" id="CLU_115797_1_0_9"/>
<dbReference type="InterPro" id="IPR050324">
    <property type="entry name" value="CDP-alcohol_PTase-I"/>
</dbReference>
<dbReference type="PANTHER" id="PTHR14269:SF11">
    <property type="entry name" value="CDP-DIACYLGLYCEROL--GLYCEROL-3-PHOSPHATE 3-PHOSPHATIDYLTRANSFERASE"/>
    <property type="match status" value="1"/>
</dbReference>
<keyword evidence="6 14" id="KW-0812">Transmembrane</keyword>
<keyword evidence="5 13" id="KW-0808">Transferase</keyword>
<evidence type="ECO:0000256" key="9">
    <source>
        <dbReference type="ARBA" id="ARBA00023136"/>
    </source>
</evidence>
<keyword evidence="7 14" id="KW-1133">Transmembrane helix</keyword>
<dbReference type="InterPro" id="IPR048254">
    <property type="entry name" value="CDP_ALCOHOL_P_TRANSF_CS"/>
</dbReference>
<keyword evidence="4" id="KW-0444">Lipid biosynthesis</keyword>
<evidence type="ECO:0000256" key="13">
    <source>
        <dbReference type="RuleBase" id="RU003750"/>
    </source>
</evidence>
<dbReference type="InterPro" id="IPR004570">
    <property type="entry name" value="Phosphatidylglycerol_P_synth"/>
</dbReference>
<protein>
    <recommendedName>
        <fullName evidence="12">Phosphatidylglycerophosphate synthase</fullName>
    </recommendedName>
</protein>
<evidence type="ECO:0000256" key="11">
    <source>
        <dbReference type="ARBA" id="ARBA00023264"/>
    </source>
</evidence>
<evidence type="ECO:0000256" key="12">
    <source>
        <dbReference type="ARBA" id="ARBA00033018"/>
    </source>
</evidence>
<dbReference type="Pfam" id="PF01066">
    <property type="entry name" value="CDP-OH_P_transf"/>
    <property type="match status" value="1"/>
</dbReference>
<feature type="transmembrane region" description="Helical" evidence="14">
    <location>
        <begin position="142"/>
        <end position="162"/>
    </location>
</feature>
<dbReference type="OrthoDB" id="9796672at2"/>
<dbReference type="Proteomes" id="UP000005104">
    <property type="component" value="Chromosome"/>
</dbReference>
<keyword evidence="16" id="KW-1185">Reference proteome</keyword>
<dbReference type="GO" id="GO:0006655">
    <property type="term" value="P:phosphatidylglycerol biosynthetic process"/>
    <property type="evidence" value="ECO:0007669"/>
    <property type="project" value="UniProtKB-UniPathway"/>
</dbReference>
<dbReference type="eggNOG" id="COG0558">
    <property type="taxonomic scope" value="Bacteria"/>
</dbReference>
<dbReference type="GO" id="GO:0008444">
    <property type="term" value="F:CDP-diacylglycerol-glycerol-3-phosphate 3-phosphatidyltransferase activity"/>
    <property type="evidence" value="ECO:0007669"/>
    <property type="project" value="InterPro"/>
</dbReference>
<organism evidence="15 16">
    <name type="scientific">Desulfosporosinus youngiae DSM 17734</name>
    <dbReference type="NCBI Taxonomy" id="768710"/>
    <lineage>
        <taxon>Bacteria</taxon>
        <taxon>Bacillati</taxon>
        <taxon>Bacillota</taxon>
        <taxon>Clostridia</taxon>
        <taxon>Eubacteriales</taxon>
        <taxon>Desulfitobacteriaceae</taxon>
        <taxon>Desulfosporosinus</taxon>
    </lineage>
</organism>
<dbReference type="UniPathway" id="UPA00084">
    <property type="reaction ID" value="UER00503"/>
</dbReference>
<name>H5XVG5_9FIRM</name>